<evidence type="ECO:0000313" key="5">
    <source>
        <dbReference type="EnsemblMetazoa" id="G23973.1:cds"/>
    </source>
</evidence>
<accession>A0A8W8KHX5</accession>
<evidence type="ECO:0000256" key="2">
    <source>
        <dbReference type="SAM" id="MobiDB-lite"/>
    </source>
</evidence>
<keyword evidence="3" id="KW-0812">Transmembrane</keyword>
<evidence type="ECO:0000256" key="4">
    <source>
        <dbReference type="SAM" id="SignalP"/>
    </source>
</evidence>
<evidence type="ECO:0000256" key="1">
    <source>
        <dbReference type="ARBA" id="ARBA00022536"/>
    </source>
</evidence>
<keyword evidence="4" id="KW-0732">Signal</keyword>
<keyword evidence="3" id="KW-1133">Transmembrane helix</keyword>
<name>A0A8W8KHX5_MAGGI</name>
<dbReference type="GO" id="GO:0005044">
    <property type="term" value="F:scavenger receptor activity"/>
    <property type="evidence" value="ECO:0007669"/>
    <property type="project" value="InterPro"/>
</dbReference>
<evidence type="ECO:0000313" key="6">
    <source>
        <dbReference type="Proteomes" id="UP000005408"/>
    </source>
</evidence>
<feature type="compositionally biased region" description="Polar residues" evidence="2">
    <location>
        <begin position="317"/>
        <end position="331"/>
    </location>
</feature>
<dbReference type="Proteomes" id="UP000005408">
    <property type="component" value="Unassembled WGS sequence"/>
</dbReference>
<feature type="transmembrane region" description="Helical" evidence="3">
    <location>
        <begin position="246"/>
        <end position="267"/>
    </location>
</feature>
<dbReference type="EnsemblMetazoa" id="G23973.1">
    <property type="protein sequence ID" value="G23973.1:cds"/>
    <property type="gene ID" value="G23973"/>
</dbReference>
<dbReference type="Gene3D" id="2.170.300.10">
    <property type="entry name" value="Tie2 ligand-binding domain superfamily"/>
    <property type="match status" value="2"/>
</dbReference>
<feature type="signal peptide" evidence="4">
    <location>
        <begin position="1"/>
        <end position="19"/>
    </location>
</feature>
<reference evidence="5" key="1">
    <citation type="submission" date="2022-08" db="UniProtKB">
        <authorList>
            <consortium name="EnsemblMetazoa"/>
        </authorList>
    </citation>
    <scope>IDENTIFICATION</scope>
    <source>
        <strain evidence="5">05x7-T-G4-1.051#20</strain>
    </source>
</reference>
<feature type="region of interest" description="Disordered" evidence="2">
    <location>
        <begin position="303"/>
        <end position="337"/>
    </location>
</feature>
<evidence type="ECO:0000256" key="3">
    <source>
        <dbReference type="SAM" id="Phobius"/>
    </source>
</evidence>
<proteinExistence type="predicted"/>
<dbReference type="InterPro" id="IPR042635">
    <property type="entry name" value="MEGF10/SREC1/2-like"/>
</dbReference>
<keyword evidence="1" id="KW-0245">EGF-like domain</keyword>
<keyword evidence="3" id="KW-0472">Membrane</keyword>
<feature type="chain" id="PRO_5036447241" evidence="4">
    <location>
        <begin position="20"/>
        <end position="413"/>
    </location>
</feature>
<keyword evidence="6" id="KW-1185">Reference proteome</keyword>
<dbReference type="AlphaFoldDB" id="A0A8W8KHX5"/>
<sequence>MEPSVYVIALLTISVYVCSSSVTVDPNMCGVGVCCTHFILIGDRCIACGPGRGGENCSNYCPDGFYGQECKMECPLECNKTCDKVYGLCPCYSAVFPAQKNPKQIIFITPGSCQQQTHGILRNMEDGVYVIALLTICVYVCSSSVTVDPNKCGVGVCCSNYVLEGDRCIACGPGRVGENCSNYCLDGFYGQKCKMECPLECNKTCDKVYGLCPGYSSDNNTIGYMKGDTTENDLKEKLAEFLGGKMWMIIGVSSIFVSFSCIGALLICKKCKRETKTVARTFYISDQNSQQLNGLRYESDGVFSNNSSTLQPPPRTPQNGTSRGDNATTQPDCEYSKSKKRYSLVRKITISRETTSHSEYSDDNQDLYDSDEFDDSFDVSRKVQISDLPKKDSFKTFQSEDIKSKEAYGKVWL</sequence>
<protein>
    <submittedName>
        <fullName evidence="5">Uncharacterized protein</fullName>
    </submittedName>
</protein>
<organism evidence="5 6">
    <name type="scientific">Magallana gigas</name>
    <name type="common">Pacific oyster</name>
    <name type="synonym">Crassostrea gigas</name>
    <dbReference type="NCBI Taxonomy" id="29159"/>
    <lineage>
        <taxon>Eukaryota</taxon>
        <taxon>Metazoa</taxon>
        <taxon>Spiralia</taxon>
        <taxon>Lophotrochozoa</taxon>
        <taxon>Mollusca</taxon>
        <taxon>Bivalvia</taxon>
        <taxon>Autobranchia</taxon>
        <taxon>Pteriomorphia</taxon>
        <taxon>Ostreida</taxon>
        <taxon>Ostreoidea</taxon>
        <taxon>Ostreidae</taxon>
        <taxon>Magallana</taxon>
    </lineage>
</organism>
<dbReference type="PANTHER" id="PTHR24043">
    <property type="entry name" value="SCAVENGER RECEPTOR CLASS F"/>
    <property type="match status" value="1"/>
</dbReference>